<sequence length="181" mass="20721">MINGSFFTWNNKQERKDRNRTKLDRVLANLHGSFFTTRLKLLFSQKETLTIVLCLFRFILKLKILILLGTRNASRTKVNNNIVREGVVILDFQAAKLIEGYTEADVKHALFSIPDEKAPNPDGFRSAFFKDTWDIIGKDVLNSVISFLNSGKLLKEINATTITLVHKIVCFESVNDYRPIT</sequence>
<reference evidence="1" key="1">
    <citation type="submission" date="2021-03" db="UniProtKB">
        <authorList>
            <consortium name="EnsemblPlants"/>
        </authorList>
    </citation>
    <scope>IDENTIFICATION</scope>
</reference>
<dbReference type="OMA" id="DALWDIE"/>
<evidence type="ECO:0000313" key="2">
    <source>
        <dbReference type="Proteomes" id="UP000596661"/>
    </source>
</evidence>
<organism evidence="1 2">
    <name type="scientific">Cannabis sativa</name>
    <name type="common">Hemp</name>
    <name type="synonym">Marijuana</name>
    <dbReference type="NCBI Taxonomy" id="3483"/>
    <lineage>
        <taxon>Eukaryota</taxon>
        <taxon>Viridiplantae</taxon>
        <taxon>Streptophyta</taxon>
        <taxon>Embryophyta</taxon>
        <taxon>Tracheophyta</taxon>
        <taxon>Spermatophyta</taxon>
        <taxon>Magnoliopsida</taxon>
        <taxon>eudicotyledons</taxon>
        <taxon>Gunneridae</taxon>
        <taxon>Pentapetalae</taxon>
        <taxon>rosids</taxon>
        <taxon>fabids</taxon>
        <taxon>Rosales</taxon>
        <taxon>Cannabaceae</taxon>
        <taxon>Cannabis</taxon>
    </lineage>
</organism>
<dbReference type="EnsemblPlants" id="evm.model.10.821">
    <property type="protein sequence ID" value="cds.evm.model.10.821"/>
    <property type="gene ID" value="evm.TU.10.821"/>
</dbReference>
<protein>
    <submittedName>
        <fullName evidence="1">Uncharacterized protein</fullName>
    </submittedName>
</protein>
<dbReference type="AlphaFoldDB" id="A0A803QQI2"/>
<proteinExistence type="predicted"/>
<keyword evidence="2" id="KW-1185">Reference proteome</keyword>
<dbReference type="Gramene" id="evm.model.10.821">
    <property type="protein sequence ID" value="cds.evm.model.10.821"/>
    <property type="gene ID" value="evm.TU.10.821"/>
</dbReference>
<name>A0A803QQI2_CANSA</name>
<accession>A0A803QQI2</accession>
<evidence type="ECO:0000313" key="1">
    <source>
        <dbReference type="EnsemblPlants" id="cds.evm.model.10.821"/>
    </source>
</evidence>
<dbReference type="EMBL" id="UZAU01000811">
    <property type="status" value="NOT_ANNOTATED_CDS"/>
    <property type="molecule type" value="Genomic_DNA"/>
</dbReference>
<dbReference type="Proteomes" id="UP000596661">
    <property type="component" value="Unassembled WGS sequence"/>
</dbReference>